<protein>
    <submittedName>
        <fullName evidence="1">Uncharacterized protein</fullName>
    </submittedName>
</protein>
<evidence type="ECO:0000313" key="1">
    <source>
        <dbReference type="EMBL" id="TDL20763.1"/>
    </source>
</evidence>
<proteinExistence type="predicted"/>
<organism evidence="1 2">
    <name type="scientific">Rickenella mellea</name>
    <dbReference type="NCBI Taxonomy" id="50990"/>
    <lineage>
        <taxon>Eukaryota</taxon>
        <taxon>Fungi</taxon>
        <taxon>Dikarya</taxon>
        <taxon>Basidiomycota</taxon>
        <taxon>Agaricomycotina</taxon>
        <taxon>Agaricomycetes</taxon>
        <taxon>Hymenochaetales</taxon>
        <taxon>Rickenellaceae</taxon>
        <taxon>Rickenella</taxon>
    </lineage>
</organism>
<reference evidence="1 2" key="1">
    <citation type="submission" date="2018-06" db="EMBL/GenBank/DDBJ databases">
        <title>A transcriptomic atlas of mushroom development highlights an independent origin of complex multicellularity.</title>
        <authorList>
            <consortium name="DOE Joint Genome Institute"/>
            <person name="Krizsan K."/>
            <person name="Almasi E."/>
            <person name="Merenyi Z."/>
            <person name="Sahu N."/>
            <person name="Viragh M."/>
            <person name="Koszo T."/>
            <person name="Mondo S."/>
            <person name="Kiss B."/>
            <person name="Balint B."/>
            <person name="Kues U."/>
            <person name="Barry K."/>
            <person name="Hegedus J.C."/>
            <person name="Henrissat B."/>
            <person name="Johnson J."/>
            <person name="Lipzen A."/>
            <person name="Ohm R."/>
            <person name="Nagy I."/>
            <person name="Pangilinan J."/>
            <person name="Yan J."/>
            <person name="Xiong Y."/>
            <person name="Grigoriev I.V."/>
            <person name="Hibbett D.S."/>
            <person name="Nagy L.G."/>
        </authorList>
    </citation>
    <scope>NUCLEOTIDE SEQUENCE [LARGE SCALE GENOMIC DNA]</scope>
    <source>
        <strain evidence="1 2">SZMC22713</strain>
    </source>
</reference>
<gene>
    <name evidence="1" type="ORF">BD410DRAFT_355888</name>
</gene>
<evidence type="ECO:0000313" key="2">
    <source>
        <dbReference type="Proteomes" id="UP000294933"/>
    </source>
</evidence>
<keyword evidence="2" id="KW-1185">Reference proteome</keyword>
<name>A0A4Y7PZE6_9AGAM</name>
<dbReference type="EMBL" id="ML170185">
    <property type="protein sequence ID" value="TDL20763.1"/>
    <property type="molecule type" value="Genomic_DNA"/>
</dbReference>
<dbReference type="VEuPathDB" id="FungiDB:BD410DRAFT_355888"/>
<dbReference type="Proteomes" id="UP000294933">
    <property type="component" value="Unassembled WGS sequence"/>
</dbReference>
<dbReference type="AlphaFoldDB" id="A0A4Y7PZE6"/>
<accession>A0A4Y7PZE6</accession>
<sequence length="148" mass="17209">MQPTSAYVASICRSISCHHYQTRQLELRQLVVRNGFRPCNGIWKQSHDRRGNPKVTRSSYPWTQIHTDDCWSTIETRLNLRMIANIGRYRIICYVPANTNPIQFHTPRTSVKFGVVESIVIHCGHGHVRRRMGVRFQICQVSGCRWTA</sequence>